<evidence type="ECO:0000256" key="1">
    <source>
        <dbReference type="SAM" id="Coils"/>
    </source>
</evidence>
<evidence type="ECO:0000313" key="3">
    <source>
        <dbReference type="EMBL" id="WYY07554.1"/>
    </source>
</evidence>
<dbReference type="EMBL" id="CP136137">
    <property type="protein sequence ID" value="WYY07554.1"/>
    <property type="molecule type" value="Genomic_DNA"/>
</dbReference>
<protein>
    <submittedName>
        <fullName evidence="3">AAA family ATPase</fullName>
    </submittedName>
</protein>
<feature type="domain" description="Rad50/SbcC-type AAA" evidence="2">
    <location>
        <begin position="5"/>
        <end position="57"/>
    </location>
</feature>
<dbReference type="InterPro" id="IPR027417">
    <property type="entry name" value="P-loop_NTPase"/>
</dbReference>
<proteinExistence type="predicted"/>
<dbReference type="PANTHER" id="PTHR41259:SF1">
    <property type="entry name" value="DOUBLE-STRAND BREAK REPAIR RAD50 ATPASE, PUTATIVE-RELATED"/>
    <property type="match status" value="1"/>
</dbReference>
<dbReference type="RefSeq" id="WP_066165649.1">
    <property type="nucleotide sequence ID" value="NZ_CP136137.1"/>
</dbReference>
<dbReference type="Proteomes" id="UP001479933">
    <property type="component" value="Chromosome"/>
</dbReference>
<gene>
    <name evidence="3" type="ORF">RVF87_00220</name>
</gene>
<organism evidence="3 4">
    <name type="scientific">Gordonia hydrophobica</name>
    <dbReference type="NCBI Taxonomy" id="40516"/>
    <lineage>
        <taxon>Bacteria</taxon>
        <taxon>Bacillati</taxon>
        <taxon>Actinomycetota</taxon>
        <taxon>Actinomycetes</taxon>
        <taxon>Mycobacteriales</taxon>
        <taxon>Gordoniaceae</taxon>
        <taxon>Gordonia</taxon>
    </lineage>
</organism>
<dbReference type="PANTHER" id="PTHR41259">
    <property type="entry name" value="DOUBLE-STRAND BREAK REPAIR RAD50 ATPASE, PUTATIVE-RELATED"/>
    <property type="match status" value="1"/>
</dbReference>
<accession>A0ABZ2U401</accession>
<feature type="coiled-coil region" evidence="1">
    <location>
        <begin position="334"/>
        <end position="387"/>
    </location>
</feature>
<evidence type="ECO:0000259" key="2">
    <source>
        <dbReference type="Pfam" id="PF13476"/>
    </source>
</evidence>
<keyword evidence="1" id="KW-0175">Coiled coil</keyword>
<name>A0ABZ2U401_9ACTN</name>
<feature type="coiled-coil region" evidence="1">
    <location>
        <begin position="651"/>
        <end position="678"/>
    </location>
</feature>
<keyword evidence="4" id="KW-1185">Reference proteome</keyword>
<reference evidence="3 4" key="1">
    <citation type="journal article" date="2023" name="Virus Evol.">
        <title>Computational host range prediction-The good, the bad, and the ugly.</title>
        <authorList>
            <person name="Howell A.A."/>
            <person name="Versoza C.J."/>
            <person name="Pfeifer S.P."/>
        </authorList>
    </citation>
    <scope>NUCLEOTIDE SEQUENCE [LARGE SCALE GENOMIC DNA]</scope>
    <source>
        <strain evidence="3 4">1610/1b</strain>
    </source>
</reference>
<dbReference type="Gene3D" id="3.40.50.300">
    <property type="entry name" value="P-loop containing nucleotide triphosphate hydrolases"/>
    <property type="match status" value="2"/>
</dbReference>
<dbReference type="SUPFAM" id="SSF52540">
    <property type="entry name" value="P-loop containing nucleoside triphosphate hydrolases"/>
    <property type="match status" value="1"/>
</dbReference>
<sequence>MRLHRLRVEHFRGVQSREIEFADTGVTVIEGDNEAGKSSMMEAFDLLLAAQASSKAKQVRAIQPAGRDVGTEVWADISCGPWRFEYAKRFNRQPETTLTIVEPIREQLAGREAHERVEKMLSESLDRTLFSALRLLQSTDPALGDLANSAALSQALDRAAGEAESDGGESAATQDLVAAVTAEYAKYFTVAQGRPTGELADAREAARSAEADVAEREAILARVQDATNRLPHVADAIKQLLAAEQDENVEVATMTAAVAEAEGAREQVRAAEAVVQAEQLAHRVAVDAVHQRDRRRARRAELVDAKEQNSARIAEFRGLAAAATEESAALTVENTAATAELERLRTRLAAAEAAALVAADRARLTRVEAALAEVVRLQSELARARVAADQISVTAADVRAATSIDRELTALTARLDAAAAAVAVTRLGSAEVHVDGAAIDGDVTVGAADETVVEIPGVARIEVRPGADTAVVARELAELRRRETELLDRCEVPSLADVAPAANRRTEAVRRVTEIDRDLQRELGGSSREDLERQRHHLVDRITDGPVTVVEDPAVLRSAEREQADLVARAERTRDARLSTAREHIGRADALEESGTRIAAEIAALDAELTDAAERVDDDALAVRVADAAAALEKANSVLAARSLRLEQLDIGGLQARLAHAESVLERTRKQLSEQKRLRTEFLTRLEVCRNDGRLDELSDAMATNDAAQARLTRVSARAAGARALHETLQRKRNESRARYVDPFTRRLETLAAPVFGDDVSFHVTDDFVIATRTLDGVTVDVDALSAGAKEQLGLLARLACATLVDSADGVPLILDDALGYTDPGRLASMAQVLGSAGGDAQIIVLTCTPDRYNEVAGAKLIAV</sequence>
<dbReference type="InterPro" id="IPR038729">
    <property type="entry name" value="Rad50/SbcC_AAA"/>
</dbReference>
<dbReference type="Pfam" id="PF13476">
    <property type="entry name" value="AAA_23"/>
    <property type="match status" value="1"/>
</dbReference>
<evidence type="ECO:0000313" key="4">
    <source>
        <dbReference type="Proteomes" id="UP001479933"/>
    </source>
</evidence>